<dbReference type="InterPro" id="IPR027475">
    <property type="entry name" value="Asparaginase/glutaminase_AS2"/>
</dbReference>
<evidence type="ECO:0000256" key="6">
    <source>
        <dbReference type="PROSITE-ProRule" id="PRU10100"/>
    </source>
</evidence>
<organism evidence="10 20">
    <name type="scientific">Huberarchaeum crystalense</name>
    <dbReference type="NCBI Taxonomy" id="2014257"/>
    <lineage>
        <taxon>Archaea</taxon>
        <taxon>Candidatus Huberarchaeota</taxon>
        <taxon>Candidatus Huberarchaeia</taxon>
        <taxon>Candidatus Huberarchaeales</taxon>
        <taxon>Candidatus Huberarchaeaceae</taxon>
        <taxon>Candidatus Huberarchaeum</taxon>
    </lineage>
</organism>
<dbReference type="Pfam" id="PF17763">
    <property type="entry name" value="Asparaginase_C"/>
    <property type="match status" value="1"/>
</dbReference>
<dbReference type="PANTHER" id="PTHR11707">
    <property type="entry name" value="L-ASPARAGINASE"/>
    <property type="match status" value="1"/>
</dbReference>
<evidence type="ECO:0000256" key="4">
    <source>
        <dbReference type="ARBA" id="ARBA00022917"/>
    </source>
</evidence>
<keyword evidence="4 7" id="KW-0648">Protein biosynthesis</keyword>
<reference evidence="18 19" key="1">
    <citation type="submission" date="2017-09" db="EMBL/GenBank/DDBJ databases">
        <title>Depth-based differentiation of microbial function through sediment-hosted aquifers and enrichment of novel symbionts in the deep terrestrial subsurface.</title>
        <authorList>
            <person name="Probst A.J."/>
            <person name="Ladd B."/>
            <person name="Jarett J.K."/>
            <person name="Geller-Mcgrath D.E."/>
            <person name="Sieber C.M.K."/>
            <person name="Emerson J.B."/>
            <person name="Anantharaman K."/>
            <person name="Thomas B.C."/>
            <person name="Malmstrom R."/>
            <person name="Stieglmeier M."/>
            <person name="Klingl A."/>
            <person name="Woyke T."/>
            <person name="Ryan C.M."/>
            <person name="Banfield J.F."/>
        </authorList>
    </citation>
    <scope>NUCLEOTIDE SEQUENCE [LARGE SCALE GENOMIC DNA]</scope>
</reference>
<dbReference type="Proteomes" id="UP000230477">
    <property type="component" value="Unassembled WGS sequence"/>
</dbReference>
<dbReference type="Gene3D" id="3.40.50.1170">
    <property type="entry name" value="L-asparaginase, N-terminal domain"/>
    <property type="match status" value="1"/>
</dbReference>
<keyword evidence="1 7" id="KW-0436">Ligase</keyword>
<proteinExistence type="inferred from homology"/>
<keyword evidence="3" id="KW-0067">ATP-binding</keyword>
<dbReference type="Proteomes" id="UP000231232">
    <property type="component" value="Unassembled WGS sequence"/>
</dbReference>
<dbReference type="GO" id="GO:0004067">
    <property type="term" value="F:asparaginase activity"/>
    <property type="evidence" value="ECO:0007669"/>
    <property type="project" value="UniProtKB-UniRule"/>
</dbReference>
<dbReference type="EMBL" id="PCUF01000014">
    <property type="protein sequence ID" value="PIN66619.1"/>
    <property type="molecule type" value="Genomic_DNA"/>
</dbReference>
<dbReference type="InterPro" id="IPR020827">
    <property type="entry name" value="Asparaginase/glutaminase_AS1"/>
</dbReference>
<dbReference type="PIRSF" id="PIRSF001220">
    <property type="entry name" value="L-ASNase_gatD"/>
    <property type="match status" value="1"/>
</dbReference>
<feature type="domain" description="Asparaginase/glutaminase C-terminal" evidence="9">
    <location>
        <begin position="220"/>
        <end position="321"/>
    </location>
</feature>
<accession>A0A2H9QRT0</accession>
<evidence type="ECO:0000313" key="12">
    <source>
        <dbReference type="EMBL" id="PIV46614.1"/>
    </source>
</evidence>
<evidence type="ECO:0000313" key="19">
    <source>
        <dbReference type="Proteomes" id="UP000228888"/>
    </source>
</evidence>
<evidence type="ECO:0000313" key="13">
    <source>
        <dbReference type="EMBL" id="PIV89739.1"/>
    </source>
</evidence>
<evidence type="ECO:0000256" key="3">
    <source>
        <dbReference type="ARBA" id="ARBA00022840"/>
    </source>
</evidence>
<gene>
    <name evidence="17" type="ORF">CO072_00180</name>
    <name evidence="16" type="ORF">CO124_02340</name>
    <name evidence="12" type="ORF">COS22_00350</name>
    <name evidence="11" type="ORF">COS45_02255</name>
    <name evidence="13" type="ORF">COW47_01185</name>
    <name evidence="10" type="ORF">COW69_01305</name>
    <name evidence="15" type="ORF">COY63_00675</name>
    <name evidence="14" type="ORF">COZ66_02195</name>
</gene>
<accession>A0A2G9LJB2</accession>
<accession>A0A2H9RDQ5</accession>
<evidence type="ECO:0000313" key="10">
    <source>
        <dbReference type="EMBL" id="PIN66619.1"/>
    </source>
</evidence>
<dbReference type="EMBL" id="PEUT01000055">
    <property type="protein sequence ID" value="PIV13551.1"/>
    <property type="molecule type" value="Genomic_DNA"/>
</dbReference>
<feature type="domain" description="L-asparaginase N-terminal" evidence="8">
    <location>
        <begin position="5"/>
        <end position="198"/>
    </location>
</feature>
<dbReference type="InterPro" id="IPR027473">
    <property type="entry name" value="L-asparaginase_C"/>
</dbReference>
<dbReference type="NCBIfam" id="TIGR00519">
    <property type="entry name" value="asnASE_I"/>
    <property type="match status" value="1"/>
</dbReference>
<dbReference type="AlphaFoldDB" id="A0A2G9LJB2"/>
<evidence type="ECO:0000256" key="1">
    <source>
        <dbReference type="ARBA" id="ARBA00022598"/>
    </source>
</evidence>
<keyword evidence="2" id="KW-0547">Nucleotide-binding</keyword>
<dbReference type="GO" id="GO:0006450">
    <property type="term" value="P:regulation of translational fidelity"/>
    <property type="evidence" value="ECO:0007669"/>
    <property type="project" value="InterPro"/>
</dbReference>
<accession>A0A2H9M1Z3</accession>
<dbReference type="PROSITE" id="PS00917">
    <property type="entry name" value="ASN_GLN_ASE_2"/>
    <property type="match status" value="1"/>
</dbReference>
<dbReference type="NCBIfam" id="TIGR02153">
    <property type="entry name" value="gatD_arch"/>
    <property type="match status" value="1"/>
</dbReference>
<dbReference type="PANTHER" id="PTHR11707:SF28">
    <property type="entry name" value="60 KDA LYSOPHOSPHOLIPASE"/>
    <property type="match status" value="1"/>
</dbReference>
<dbReference type="Proteomes" id="UP000230713">
    <property type="component" value="Unassembled WGS sequence"/>
</dbReference>
<dbReference type="EMBL" id="PETW01000007">
    <property type="protein sequence ID" value="PIV46614.1"/>
    <property type="molecule type" value="Genomic_DNA"/>
</dbReference>
<dbReference type="GO" id="GO:0005524">
    <property type="term" value="F:ATP binding"/>
    <property type="evidence" value="ECO:0007669"/>
    <property type="project" value="UniProtKB-KW"/>
</dbReference>
<dbReference type="InterPro" id="IPR006033">
    <property type="entry name" value="AsnA_fam"/>
</dbReference>
<dbReference type="NCBIfam" id="NF003217">
    <property type="entry name" value="PRK04183.1"/>
    <property type="match status" value="1"/>
</dbReference>
<dbReference type="EMBL" id="PFSX01000009">
    <property type="protein sequence ID" value="PJC01729.1"/>
    <property type="molecule type" value="Genomic_DNA"/>
</dbReference>
<dbReference type="EMBL" id="PFUW01000040">
    <property type="protein sequence ID" value="PJB03576.1"/>
    <property type="molecule type" value="Genomic_DNA"/>
</dbReference>
<dbReference type="InterPro" id="IPR040919">
    <property type="entry name" value="Asparaginase_C"/>
</dbReference>
<dbReference type="Gene3D" id="3.40.50.40">
    <property type="match status" value="1"/>
</dbReference>
<evidence type="ECO:0000256" key="5">
    <source>
        <dbReference type="PROSITE-ProRule" id="PRU10099"/>
    </source>
</evidence>
<protein>
    <recommendedName>
        <fullName evidence="7">Glutamyl-tRNA(Gln) amidotransferase subunit D</fullName>
        <ecNumber evidence="7">6.3.5.-</ecNumber>
    </recommendedName>
</protein>
<dbReference type="InterPro" id="IPR037152">
    <property type="entry name" value="L-asparaginase_N_sf"/>
</dbReference>
<accession>A0A2H9MMR2</accession>
<dbReference type="InterPro" id="IPR027474">
    <property type="entry name" value="L-asparaginase_N"/>
</dbReference>
<dbReference type="SUPFAM" id="SSF53774">
    <property type="entry name" value="Glutaminase/Asparaginase"/>
    <property type="match status" value="1"/>
</dbReference>
<dbReference type="GO" id="GO:0006412">
    <property type="term" value="P:translation"/>
    <property type="evidence" value="ECO:0007669"/>
    <property type="project" value="UniProtKB-KW"/>
</dbReference>
<dbReference type="InterPro" id="IPR036152">
    <property type="entry name" value="Asp/glu_Ase-like_sf"/>
</dbReference>
<evidence type="ECO:0000313" key="11">
    <source>
        <dbReference type="EMBL" id="PIV13551.1"/>
    </source>
</evidence>
<comment type="function">
    <text evidence="7">Allows the formation of correctly charged Gln-tRNA(Gln) through the transamidation of misacylated Glu-tRNA(Gln) in organisms which lack glutaminyl-tRNA synthetase. The reaction takes place in the presence of glutamine and ATP through an activated gamma-phospho-Glu-tRNA(Gln). The GatDE system is specific for glutamate and does not act on aspartate.</text>
</comment>
<comment type="similarity">
    <text evidence="7">Belongs to the asparaginase 1 family. GatD subfamily.</text>
</comment>
<dbReference type="PROSITE" id="PS00144">
    <property type="entry name" value="ASN_GLN_ASE_1"/>
    <property type="match status" value="1"/>
</dbReference>
<dbReference type="InterPro" id="IPR011878">
    <property type="entry name" value="GatD"/>
</dbReference>
<sequence>MSKSKIIIIHTGGTIASKVDYKTGAVVAKFEPEELYALYPELKEVSDFDIIKVANIMSEDVDFNFVNELALAIKKGIKKETKGIIITHGTDTIHYTSAALHFMLKNLPIPVILVGAQRSSDRPSSDAGMNLICAARFIIKTNWGGVGVCMHENQSDESCVVLPGEKARKMHSSRRDAFMSFDDGLVARVSYLSGEVEMLHKVIINKEKFELTLIDKNIWVGLIKVHPGFDPKILRNYINYSGLVIEGTGLGHVHENCLPEIENLIKKGVKVIMATQTIFGVVNMNVYSRGRKLLELGVKGNYENLPPESVFMKLLIELSKGS</sequence>
<dbReference type="GO" id="GO:0016874">
    <property type="term" value="F:ligase activity"/>
    <property type="evidence" value="ECO:0007669"/>
    <property type="project" value="UniProtKB-KW"/>
</dbReference>
<accession>A0A2H9N2B5</accession>
<accession>A0A2H9P8Y5</accession>
<dbReference type="Pfam" id="PF00710">
    <property type="entry name" value="Asparaginase"/>
    <property type="match status" value="1"/>
</dbReference>
<dbReference type="Proteomes" id="UP000228989">
    <property type="component" value="Unassembled WGS sequence"/>
</dbReference>
<dbReference type="EC" id="6.3.5.-" evidence="7"/>
<comment type="subunit">
    <text evidence="7">Heterodimer of GatD and GatE.</text>
</comment>
<dbReference type="GO" id="GO:0016740">
    <property type="term" value="F:transferase activity"/>
    <property type="evidence" value="ECO:0007669"/>
    <property type="project" value="UniProtKB-KW"/>
</dbReference>
<dbReference type="GO" id="GO:0006520">
    <property type="term" value="P:amino acid metabolic process"/>
    <property type="evidence" value="ECO:0007669"/>
    <property type="project" value="InterPro"/>
</dbReference>
<name>A0A2G9LJB2_HUBC1</name>
<evidence type="ECO:0000259" key="8">
    <source>
        <dbReference type="Pfam" id="PF00710"/>
    </source>
</evidence>
<reference evidence="10 20" key="2">
    <citation type="submission" date="2017-09" db="EMBL/GenBank/DDBJ databases">
        <title>Depth-based differentiation of microbial function through sediment-hosted aquifers and enrichment of novel symbionts in the deep terrestrial subsurface.</title>
        <authorList>
            <person name="Probst A.J."/>
            <person name="Ladd B."/>
            <person name="Jarett J.K."/>
            <person name="Geller-Mcgrath D.E."/>
            <person name="Sieber C.M."/>
            <person name="Emerson J.B."/>
            <person name="Anantharaman K."/>
            <person name="Thomas B.C."/>
            <person name="Malmstrom R."/>
            <person name="Stieglmeier M."/>
            <person name="Klingl A."/>
            <person name="Woyke T."/>
            <person name="Ryan C.M."/>
            <person name="Banfield J.F."/>
        </authorList>
    </citation>
    <scope>NUCLEOTIDE SEQUENCE [LARGE SCALE GENOMIC DNA]</scope>
    <source>
        <strain evidence="12">CG02_land_8_20_14_3_00_31_209</strain>
        <strain evidence="11">CG03_land_8_20_14_0_80_31_114</strain>
        <strain evidence="13">CG17_big_fil_post_rev_8_21_14_2_50_31_73</strain>
        <strain evidence="10">CG18_big_fil_WC_8_21_14_2_50_31_19</strain>
        <strain evidence="15">CG_4_10_14_0_8_um_filter_31_133</strain>
        <strain evidence="14">CG_4_8_14_3_um_filter</strain>
        <strain evidence="17">CG_4_9_14_0_8_um_filter_31_21</strain>
        <strain evidence="16">CG_4_9_14_3_um_filter_31_125</strain>
    </source>
</reference>
<comment type="catalytic activity">
    <reaction evidence="7">
        <text>L-glutamyl-tRNA(Gln) + L-glutamine + ATP + H2O = L-glutaminyl-tRNA(Gln) + L-glutamate + ADP + phosphate + H(+)</text>
        <dbReference type="Rhea" id="RHEA:17521"/>
        <dbReference type="Rhea" id="RHEA-COMP:9681"/>
        <dbReference type="Rhea" id="RHEA-COMP:9684"/>
        <dbReference type="ChEBI" id="CHEBI:15377"/>
        <dbReference type="ChEBI" id="CHEBI:15378"/>
        <dbReference type="ChEBI" id="CHEBI:29985"/>
        <dbReference type="ChEBI" id="CHEBI:30616"/>
        <dbReference type="ChEBI" id="CHEBI:43474"/>
        <dbReference type="ChEBI" id="CHEBI:58359"/>
        <dbReference type="ChEBI" id="CHEBI:78520"/>
        <dbReference type="ChEBI" id="CHEBI:78521"/>
        <dbReference type="ChEBI" id="CHEBI:456216"/>
    </reaction>
</comment>
<dbReference type="InterPro" id="IPR006034">
    <property type="entry name" value="Asparaginase/glutaminase-like"/>
</dbReference>
<evidence type="ECO:0000313" key="20">
    <source>
        <dbReference type="Proteomes" id="UP000229789"/>
    </source>
</evidence>
<evidence type="ECO:0000313" key="14">
    <source>
        <dbReference type="EMBL" id="PIX27930.1"/>
    </source>
</evidence>
<accession>A0A2H9M7Q9</accession>
<feature type="active site" evidence="6">
    <location>
        <position position="90"/>
    </location>
</feature>
<evidence type="ECO:0000313" key="15">
    <source>
        <dbReference type="EMBL" id="PIY99956.1"/>
    </source>
</evidence>
<evidence type="ECO:0000256" key="7">
    <source>
        <dbReference type="RuleBase" id="RU004457"/>
    </source>
</evidence>
<dbReference type="EMBL" id="PFIH01000056">
    <property type="protein sequence ID" value="PIX27930.1"/>
    <property type="molecule type" value="Genomic_DNA"/>
</dbReference>
<dbReference type="Proteomes" id="UP000231449">
    <property type="component" value="Unassembled WGS sequence"/>
</dbReference>
<dbReference type="Proteomes" id="UP000229789">
    <property type="component" value="Unassembled WGS sequence"/>
</dbReference>
<dbReference type="Proteomes" id="UP000228874">
    <property type="component" value="Unassembled WGS sequence"/>
</dbReference>
<dbReference type="EMBL" id="PFFF01000028">
    <property type="protein sequence ID" value="PIV89739.1"/>
    <property type="molecule type" value="Genomic_DNA"/>
</dbReference>
<dbReference type="PIRSF" id="PIRSF500176">
    <property type="entry name" value="L_ASNase"/>
    <property type="match status" value="1"/>
</dbReference>
<keyword evidence="10" id="KW-0808">Transferase</keyword>
<evidence type="ECO:0000256" key="2">
    <source>
        <dbReference type="ARBA" id="ARBA00022741"/>
    </source>
</evidence>
<evidence type="ECO:0000259" key="9">
    <source>
        <dbReference type="Pfam" id="PF17763"/>
    </source>
</evidence>
<evidence type="ECO:0000313" key="17">
    <source>
        <dbReference type="EMBL" id="PJC01729.1"/>
    </source>
</evidence>
<dbReference type="PRINTS" id="PR00139">
    <property type="entry name" value="ASNGLNASE"/>
</dbReference>
<dbReference type="PROSITE" id="PS51732">
    <property type="entry name" value="ASN_GLN_ASE_3"/>
    <property type="match status" value="1"/>
</dbReference>
<dbReference type="EMBL" id="PFMG01000016">
    <property type="protein sequence ID" value="PIY99956.1"/>
    <property type="molecule type" value="Genomic_DNA"/>
</dbReference>
<feature type="active site" evidence="5">
    <location>
        <position position="14"/>
    </location>
</feature>
<comment type="caution">
    <text evidence="10">The sequence shown here is derived from an EMBL/GenBank/DDBJ whole genome shotgun (WGS) entry which is preliminary data.</text>
</comment>
<dbReference type="Proteomes" id="UP000228888">
    <property type="component" value="Unassembled WGS sequence"/>
</dbReference>
<evidence type="ECO:0000313" key="16">
    <source>
        <dbReference type="EMBL" id="PJB03576.1"/>
    </source>
</evidence>
<dbReference type="SMART" id="SM00870">
    <property type="entry name" value="Asparaginase"/>
    <property type="match status" value="1"/>
</dbReference>
<evidence type="ECO:0000313" key="18">
    <source>
        <dbReference type="Proteomes" id="UP000228874"/>
    </source>
</evidence>